<keyword evidence="6 8" id="KW-0472">Membrane</keyword>
<keyword evidence="10" id="KW-1185">Reference proteome</keyword>
<dbReference type="Gene3D" id="3.30.420.270">
    <property type="match status" value="1"/>
</dbReference>
<keyword evidence="4 7" id="KW-0812">Transmembrane</keyword>
<reference evidence="9" key="1">
    <citation type="submission" date="2020-10" db="EMBL/GenBank/DDBJ databases">
        <authorList>
            <person name="Castelo-Branco R."/>
            <person name="Eusebio N."/>
            <person name="Adriana R."/>
            <person name="Vieira A."/>
            <person name="Brugerolle De Fraissinette N."/>
            <person name="Rezende De Castro R."/>
            <person name="Schneider M.P."/>
            <person name="Vasconcelos V."/>
            <person name="Leao P.N."/>
        </authorList>
    </citation>
    <scope>NUCLEOTIDE SEQUENCE</scope>
    <source>
        <strain evidence="9">LEGE 07310</strain>
    </source>
</reference>
<evidence type="ECO:0000256" key="6">
    <source>
        <dbReference type="ARBA" id="ARBA00023136"/>
    </source>
</evidence>
<feature type="transmembrane region" description="Helical" evidence="8">
    <location>
        <begin position="15"/>
        <end position="36"/>
    </location>
</feature>
<evidence type="ECO:0000313" key="9">
    <source>
        <dbReference type="EMBL" id="MBE9080516.1"/>
    </source>
</evidence>
<comment type="subcellular location">
    <subcellularLocation>
        <location evidence="1">Cell membrane</location>
        <topology evidence="1">Single-pass membrane protein</topology>
    </subcellularLocation>
    <subcellularLocation>
        <location evidence="7">Cell membrane</location>
        <topology evidence="7">Single-pass type II membrane protein</topology>
    </subcellularLocation>
</comment>
<dbReference type="GO" id="GO:0015031">
    <property type="term" value="P:protein transport"/>
    <property type="evidence" value="ECO:0007669"/>
    <property type="project" value="UniProtKB-KW"/>
</dbReference>
<dbReference type="Pfam" id="PF02472">
    <property type="entry name" value="ExbD"/>
    <property type="match status" value="1"/>
</dbReference>
<comment type="similarity">
    <text evidence="2 7">Belongs to the ExbD/TolR family.</text>
</comment>
<dbReference type="RefSeq" id="WP_193912517.1">
    <property type="nucleotide sequence ID" value="NZ_JADEXG010000136.1"/>
</dbReference>
<dbReference type="Proteomes" id="UP000636505">
    <property type="component" value="Unassembled WGS sequence"/>
</dbReference>
<dbReference type="PANTHER" id="PTHR30558:SF3">
    <property type="entry name" value="BIOPOLYMER TRANSPORT PROTEIN EXBD-RELATED"/>
    <property type="match status" value="1"/>
</dbReference>
<keyword evidence="5 8" id="KW-1133">Transmembrane helix</keyword>
<gene>
    <name evidence="9" type="ORF">IQ241_25080</name>
</gene>
<accession>A0A8J7AK09</accession>
<evidence type="ECO:0000256" key="1">
    <source>
        <dbReference type="ARBA" id="ARBA00004162"/>
    </source>
</evidence>
<name>A0A8J7AK09_9CYAN</name>
<evidence type="ECO:0000256" key="7">
    <source>
        <dbReference type="RuleBase" id="RU003879"/>
    </source>
</evidence>
<dbReference type="InterPro" id="IPR003400">
    <property type="entry name" value="ExbD"/>
</dbReference>
<evidence type="ECO:0000256" key="4">
    <source>
        <dbReference type="ARBA" id="ARBA00022692"/>
    </source>
</evidence>
<evidence type="ECO:0000256" key="5">
    <source>
        <dbReference type="ARBA" id="ARBA00022989"/>
    </source>
</evidence>
<keyword evidence="3" id="KW-1003">Cell membrane</keyword>
<evidence type="ECO:0000256" key="2">
    <source>
        <dbReference type="ARBA" id="ARBA00005811"/>
    </source>
</evidence>
<protein>
    <submittedName>
        <fullName evidence="9">Biopolymer transporter ExbD</fullName>
    </submittedName>
</protein>
<dbReference type="GO" id="GO:0022857">
    <property type="term" value="F:transmembrane transporter activity"/>
    <property type="evidence" value="ECO:0007669"/>
    <property type="project" value="InterPro"/>
</dbReference>
<evidence type="ECO:0000256" key="8">
    <source>
        <dbReference type="SAM" id="Phobius"/>
    </source>
</evidence>
<organism evidence="9 10">
    <name type="scientific">Vasconcelosia minhoensis LEGE 07310</name>
    <dbReference type="NCBI Taxonomy" id="915328"/>
    <lineage>
        <taxon>Bacteria</taxon>
        <taxon>Bacillati</taxon>
        <taxon>Cyanobacteriota</taxon>
        <taxon>Cyanophyceae</taxon>
        <taxon>Nodosilineales</taxon>
        <taxon>Cymatolegaceae</taxon>
        <taxon>Vasconcelosia</taxon>
        <taxon>Vasconcelosia minhoensis</taxon>
    </lineage>
</organism>
<sequence>MYNLEEQEEDFELNIVPMIDVIFAILTFFIISSLFLTRSESLPVNLPKAASAEVQERARITVTVEESGDLALNREAISLEALQSGVRDLIDETQESVIVINADEAVSHGRVIAVMDALREIEGATLGIATEREAE</sequence>
<evidence type="ECO:0000313" key="10">
    <source>
        <dbReference type="Proteomes" id="UP000636505"/>
    </source>
</evidence>
<keyword evidence="7" id="KW-0653">Protein transport</keyword>
<dbReference type="EMBL" id="JADEXG010000136">
    <property type="protein sequence ID" value="MBE9080516.1"/>
    <property type="molecule type" value="Genomic_DNA"/>
</dbReference>
<keyword evidence="7" id="KW-0813">Transport</keyword>
<dbReference type="GO" id="GO:0005886">
    <property type="term" value="C:plasma membrane"/>
    <property type="evidence" value="ECO:0007669"/>
    <property type="project" value="UniProtKB-SubCell"/>
</dbReference>
<comment type="caution">
    <text evidence="9">The sequence shown here is derived from an EMBL/GenBank/DDBJ whole genome shotgun (WGS) entry which is preliminary data.</text>
</comment>
<evidence type="ECO:0000256" key="3">
    <source>
        <dbReference type="ARBA" id="ARBA00022475"/>
    </source>
</evidence>
<dbReference type="PANTHER" id="PTHR30558">
    <property type="entry name" value="EXBD MEMBRANE COMPONENT OF PMF-DRIVEN MACROMOLECULE IMPORT SYSTEM"/>
    <property type="match status" value="1"/>
</dbReference>
<proteinExistence type="inferred from homology"/>
<dbReference type="AlphaFoldDB" id="A0A8J7AK09"/>